<dbReference type="InterPro" id="IPR002347">
    <property type="entry name" value="SDR_fam"/>
</dbReference>
<dbReference type="PROSITE" id="PS00061">
    <property type="entry name" value="ADH_SHORT"/>
    <property type="match status" value="1"/>
</dbReference>
<dbReference type="PRINTS" id="PR00081">
    <property type="entry name" value="GDHRDH"/>
</dbReference>
<dbReference type="RefSeq" id="WP_166329903.1">
    <property type="nucleotide sequence ID" value="NZ_CP049933.1"/>
</dbReference>
<accession>A0ABX6JVV7</accession>
<dbReference type="Gene3D" id="3.40.50.720">
    <property type="entry name" value="NAD(P)-binding Rossmann-like Domain"/>
    <property type="match status" value="1"/>
</dbReference>
<dbReference type="Pfam" id="PF13561">
    <property type="entry name" value="adh_short_C2"/>
    <property type="match status" value="1"/>
</dbReference>
<dbReference type="PANTHER" id="PTHR43477">
    <property type="entry name" value="DIHYDROANTICAPSIN 7-DEHYDROGENASE"/>
    <property type="match status" value="1"/>
</dbReference>
<organism evidence="3 4">
    <name type="scientific">Leucobacter coleopterorum</name>
    <dbReference type="NCBI Taxonomy" id="2714933"/>
    <lineage>
        <taxon>Bacteria</taxon>
        <taxon>Bacillati</taxon>
        <taxon>Actinomycetota</taxon>
        <taxon>Actinomycetes</taxon>
        <taxon>Micrococcales</taxon>
        <taxon>Microbacteriaceae</taxon>
        <taxon>Leucobacter</taxon>
    </lineage>
</organism>
<dbReference type="PANTHER" id="PTHR43477:SF1">
    <property type="entry name" value="DIHYDROANTICAPSIN 7-DEHYDROGENASE"/>
    <property type="match status" value="1"/>
</dbReference>
<reference evidence="3 4" key="1">
    <citation type="submission" date="2020-03" db="EMBL/GenBank/DDBJ databases">
        <title>Leucobacter sp. nov., isolated from beetles.</title>
        <authorList>
            <person name="Hyun D.-W."/>
            <person name="Bae J.-W."/>
        </authorList>
    </citation>
    <scope>NUCLEOTIDE SEQUENCE [LARGE SCALE GENOMIC DNA]</scope>
    <source>
        <strain evidence="3 4">HDW9A</strain>
    </source>
</reference>
<comment type="similarity">
    <text evidence="1">Belongs to the short-chain dehydrogenases/reductases (SDR) family.</text>
</comment>
<evidence type="ECO:0000256" key="2">
    <source>
        <dbReference type="ARBA" id="ARBA00023002"/>
    </source>
</evidence>
<evidence type="ECO:0000313" key="4">
    <source>
        <dbReference type="Proteomes" id="UP000503441"/>
    </source>
</evidence>
<evidence type="ECO:0000256" key="1">
    <source>
        <dbReference type="ARBA" id="ARBA00006484"/>
    </source>
</evidence>
<protein>
    <submittedName>
        <fullName evidence="3">SDR family oxidoreductase</fullName>
    </submittedName>
</protein>
<dbReference type="SUPFAM" id="SSF51735">
    <property type="entry name" value="NAD(P)-binding Rossmann-fold domains"/>
    <property type="match status" value="1"/>
</dbReference>
<dbReference type="InterPro" id="IPR020904">
    <property type="entry name" value="Sc_DH/Rdtase_CS"/>
</dbReference>
<sequence length="265" mass="27657">MSLSAAPDYSKLFRLDNRSVVIIGAGSGIGREAAQALAAQGAHVVVADRMEDAAVETVGMIQERGGSAEAIQLDVLDDAAVEAAATRFADAAAMVFTAATNVRKRMDGYSMDEFDRVVNLNLRASFQLIRHFGQSFSERGGGSIIGFSSIRAQVVEPGQGVYAATKAGLTQLVKTAAAEFGPQGVRVNVIAPGVVETPLTAQIKANPEWYGAYAAKSALGRWSRPDELAGAVVFLASDASSFVTGTTLTVDGGWTAIDGRFTPPA</sequence>
<name>A0ABX6JVV7_9MICO</name>
<evidence type="ECO:0000313" key="3">
    <source>
        <dbReference type="EMBL" id="QIM18378.1"/>
    </source>
</evidence>
<keyword evidence="2" id="KW-0560">Oxidoreductase</keyword>
<dbReference type="EMBL" id="CP049933">
    <property type="protein sequence ID" value="QIM18378.1"/>
    <property type="molecule type" value="Genomic_DNA"/>
</dbReference>
<keyword evidence="4" id="KW-1185">Reference proteome</keyword>
<dbReference type="InterPro" id="IPR051122">
    <property type="entry name" value="SDR_DHRS6-like"/>
</dbReference>
<gene>
    <name evidence="3" type="ORF">G7066_06480</name>
</gene>
<dbReference type="InterPro" id="IPR036291">
    <property type="entry name" value="NAD(P)-bd_dom_sf"/>
</dbReference>
<proteinExistence type="inferred from homology"/>
<dbReference type="CDD" id="cd05233">
    <property type="entry name" value="SDR_c"/>
    <property type="match status" value="1"/>
</dbReference>
<dbReference type="Proteomes" id="UP000503441">
    <property type="component" value="Chromosome"/>
</dbReference>